<keyword evidence="2" id="KW-1185">Reference proteome</keyword>
<gene>
    <name evidence="1" type="ORF">BN2614_LOCUS3</name>
</gene>
<dbReference type="AlphaFoldDB" id="A0A9X9QB94"/>
<sequence length="83" mass="8990">MFRLFLTPEFRLTKSQLLLDLCGGRVQGAKCCSGPGTVGGFSSPRNRVRGDPHSYGSENISLRSHLSPVPPICAASHSFLPFE</sequence>
<evidence type="ECO:0000313" key="2">
    <source>
        <dbReference type="Proteomes" id="UP000269945"/>
    </source>
</evidence>
<dbReference type="EMBL" id="CYRY02047124">
    <property type="protein sequence ID" value="VCX43048.1"/>
    <property type="molecule type" value="Genomic_DNA"/>
</dbReference>
<name>A0A9X9QB94_GULGU</name>
<reference evidence="1 2" key="1">
    <citation type="submission" date="2018-10" db="EMBL/GenBank/DDBJ databases">
        <authorList>
            <person name="Ekblom R."/>
            <person name="Jareborg N."/>
        </authorList>
    </citation>
    <scope>NUCLEOTIDE SEQUENCE [LARGE SCALE GENOMIC DNA]</scope>
    <source>
        <tissue evidence="1">Muscle</tissue>
    </source>
</reference>
<accession>A0A9X9QB94</accession>
<proteinExistence type="predicted"/>
<dbReference type="Proteomes" id="UP000269945">
    <property type="component" value="Unassembled WGS sequence"/>
</dbReference>
<feature type="non-terminal residue" evidence="1">
    <location>
        <position position="83"/>
    </location>
</feature>
<evidence type="ECO:0000313" key="1">
    <source>
        <dbReference type="EMBL" id="VCX43048.1"/>
    </source>
</evidence>
<protein>
    <submittedName>
        <fullName evidence="1">Uncharacterized protein</fullName>
    </submittedName>
</protein>
<organism evidence="1 2">
    <name type="scientific">Gulo gulo</name>
    <name type="common">Wolverine</name>
    <name type="synonym">Gluton</name>
    <dbReference type="NCBI Taxonomy" id="48420"/>
    <lineage>
        <taxon>Eukaryota</taxon>
        <taxon>Metazoa</taxon>
        <taxon>Chordata</taxon>
        <taxon>Craniata</taxon>
        <taxon>Vertebrata</taxon>
        <taxon>Euteleostomi</taxon>
        <taxon>Mammalia</taxon>
        <taxon>Eutheria</taxon>
        <taxon>Laurasiatheria</taxon>
        <taxon>Carnivora</taxon>
        <taxon>Caniformia</taxon>
        <taxon>Musteloidea</taxon>
        <taxon>Mustelidae</taxon>
        <taxon>Guloninae</taxon>
        <taxon>Gulo</taxon>
    </lineage>
</organism>
<comment type="caution">
    <text evidence="1">The sequence shown here is derived from an EMBL/GenBank/DDBJ whole genome shotgun (WGS) entry which is preliminary data.</text>
</comment>